<organism evidence="2 3">
    <name type="scientific">Acaryochloris marina (strain MBIC 11017)</name>
    <dbReference type="NCBI Taxonomy" id="329726"/>
    <lineage>
        <taxon>Bacteria</taxon>
        <taxon>Bacillati</taxon>
        <taxon>Cyanobacteriota</taxon>
        <taxon>Cyanophyceae</taxon>
        <taxon>Acaryochloridales</taxon>
        <taxon>Acaryochloridaceae</taxon>
        <taxon>Acaryochloris</taxon>
    </lineage>
</organism>
<name>B0C465_ACAM1</name>
<dbReference type="InterPro" id="IPR041261">
    <property type="entry name" value="R2K_2"/>
</dbReference>
<gene>
    <name evidence="2" type="ordered locus">AM1_2447</name>
</gene>
<keyword evidence="3" id="KW-1185">Reference proteome</keyword>
<reference evidence="2 3" key="1">
    <citation type="journal article" date="2008" name="Proc. Natl. Acad. Sci. U.S.A.">
        <title>Niche adaptation and genome expansion in the chlorophyll d-producing cyanobacterium Acaryochloris marina.</title>
        <authorList>
            <person name="Swingley W.D."/>
            <person name="Chen M."/>
            <person name="Cheung P.C."/>
            <person name="Conrad A.L."/>
            <person name="Dejesa L.C."/>
            <person name="Hao J."/>
            <person name="Honchak B.M."/>
            <person name="Karbach L.E."/>
            <person name="Kurdoglu A."/>
            <person name="Lahiri S."/>
            <person name="Mastrian S.D."/>
            <person name="Miyashita H."/>
            <person name="Page L."/>
            <person name="Ramakrishna P."/>
            <person name="Satoh S."/>
            <person name="Sattley W.M."/>
            <person name="Shimada Y."/>
            <person name="Taylor H.L."/>
            <person name="Tomo T."/>
            <person name="Tsuchiya T."/>
            <person name="Wang Z.T."/>
            <person name="Raymond J."/>
            <person name="Mimuro M."/>
            <person name="Blankenship R.E."/>
            <person name="Touchman J.W."/>
        </authorList>
    </citation>
    <scope>NUCLEOTIDE SEQUENCE [LARGE SCALE GENOMIC DNA]</scope>
    <source>
        <strain evidence="3">MBIC 11017</strain>
    </source>
</reference>
<dbReference type="KEGG" id="amr:AM1_2447"/>
<dbReference type="OrthoDB" id="654524at2"/>
<dbReference type="EMBL" id="CP000828">
    <property type="protein sequence ID" value="ABW27456.1"/>
    <property type="molecule type" value="Genomic_DNA"/>
</dbReference>
<accession>B0C465</accession>
<dbReference type="HOGENOM" id="CLU_089321_0_0_3"/>
<evidence type="ECO:0000313" key="2">
    <source>
        <dbReference type="EMBL" id="ABW27456.1"/>
    </source>
</evidence>
<protein>
    <recommendedName>
        <fullName evidence="1">ATP-grasp domain-containing protein</fullName>
    </recommendedName>
</protein>
<sequence length="243" mass="27591">MPTLLLTPRYTDDAQALWRAAIELGWDVERITCWDVPAHLLEVEEPVFYLEALMAPLLAEQFQRRLLEPPIDWLPKLPEPYRQRSIRLSTLEQARQIETAAFIKPPNDKSFPARVYTGSELPNGYPDETPVLISEIVQWEKEFRCFILNRTLKTFSVYLHEGVLQRDNHFAHSPEEEAALVEFVGEILADETIDLPQAAVVDVGVICDRSWAVVEQNAAWGAGIYGCDPTQVLEVLRHAAVSA</sequence>
<feature type="domain" description="ATP-grasp" evidence="1">
    <location>
        <begin position="81"/>
        <end position="235"/>
    </location>
</feature>
<dbReference type="RefSeq" id="WP_012162921.1">
    <property type="nucleotide sequence ID" value="NC_009925.1"/>
</dbReference>
<dbReference type="eggNOG" id="ENOG502Z87G">
    <property type="taxonomic scope" value="Bacteria"/>
</dbReference>
<dbReference type="Pfam" id="PF18299">
    <property type="entry name" value="R2K_2"/>
    <property type="match status" value="1"/>
</dbReference>
<evidence type="ECO:0000259" key="1">
    <source>
        <dbReference type="Pfam" id="PF18299"/>
    </source>
</evidence>
<evidence type="ECO:0000313" key="3">
    <source>
        <dbReference type="Proteomes" id="UP000000268"/>
    </source>
</evidence>
<dbReference type="Proteomes" id="UP000000268">
    <property type="component" value="Chromosome"/>
</dbReference>
<proteinExistence type="predicted"/>
<dbReference type="AlphaFoldDB" id="B0C465"/>